<keyword evidence="1" id="KW-0472">Membrane</keyword>
<protein>
    <submittedName>
        <fullName evidence="2">ATP synthase F0 subunit 8</fullName>
    </submittedName>
</protein>
<reference evidence="2" key="1">
    <citation type="journal article" date="2012" name="Mitochondrial DNA">
        <title>Complete mitochondrial genome of the Antarctic amphipod Gondogeneia antarctica (Crustacea, amphipod).</title>
        <authorList>
            <person name="Shin S.C."/>
            <person name="Cho J."/>
            <person name="Lee J.K."/>
            <person name="Ahn do H."/>
            <person name="Lee H."/>
            <person name="Park H."/>
        </authorList>
    </citation>
    <scope>NUCLEOTIDE SEQUENCE</scope>
    <source>
        <strain evidence="2">KAA01</strain>
    </source>
</reference>
<accession>G8IQP6</accession>
<organism evidence="2">
    <name type="scientific">Gondogeneia antarctica</name>
    <name type="common">Antarctic amphipod</name>
    <dbReference type="NCBI Taxonomy" id="1109128"/>
    <lineage>
        <taxon>Eukaryota</taxon>
        <taxon>Metazoa</taxon>
        <taxon>Ecdysozoa</taxon>
        <taxon>Arthropoda</taxon>
        <taxon>Crustacea</taxon>
        <taxon>Multicrustacea</taxon>
        <taxon>Malacostraca</taxon>
        <taxon>Eumalacostraca</taxon>
        <taxon>Peracarida</taxon>
        <taxon>Amphipoda</taxon>
        <taxon>Senticaudata</taxon>
        <taxon>Hadziida</taxon>
        <taxon>Calliopioidea</taxon>
        <taxon>Pontogeneiidae</taxon>
        <taxon>Gondogeneia</taxon>
    </lineage>
</organism>
<evidence type="ECO:0000256" key="1">
    <source>
        <dbReference type="SAM" id="Phobius"/>
    </source>
</evidence>
<gene>
    <name evidence="2" type="primary">ATP8</name>
</gene>
<evidence type="ECO:0000313" key="2">
    <source>
        <dbReference type="EMBL" id="AET09677.1"/>
    </source>
</evidence>
<geneLocation type="mitochondrion" evidence="2"/>
<dbReference type="EMBL" id="JN827386">
    <property type="protein sequence ID" value="AET09677.1"/>
    <property type="molecule type" value="Genomic_DNA"/>
</dbReference>
<dbReference type="AlphaFoldDB" id="G8IQP6"/>
<name>G8IQP6_GONAN</name>
<sequence>MPQMAPIMWMPLYMLSLIAILLIINKIYFTSMTVNNSILTKPSFKSPNWTW</sequence>
<keyword evidence="1" id="KW-0812">Transmembrane</keyword>
<keyword evidence="1" id="KW-1133">Transmembrane helix</keyword>
<feature type="transmembrane region" description="Helical" evidence="1">
    <location>
        <begin position="6"/>
        <end position="24"/>
    </location>
</feature>
<keyword evidence="2" id="KW-0496">Mitochondrion</keyword>
<proteinExistence type="predicted"/>